<reference evidence="5" key="2">
    <citation type="submission" date="2015-01" db="EMBL/GenBank/DDBJ databases">
        <title>Evolutionary Origins and Diversification of the Mycorrhizal Mutualists.</title>
        <authorList>
            <consortium name="DOE Joint Genome Institute"/>
            <consortium name="Mycorrhizal Genomics Consortium"/>
            <person name="Kohler A."/>
            <person name="Kuo A."/>
            <person name="Nagy L.G."/>
            <person name="Floudas D."/>
            <person name="Copeland A."/>
            <person name="Barry K.W."/>
            <person name="Cichocki N."/>
            <person name="Veneault-Fourrey C."/>
            <person name="LaButti K."/>
            <person name="Lindquist E.A."/>
            <person name="Lipzen A."/>
            <person name="Lundell T."/>
            <person name="Morin E."/>
            <person name="Murat C."/>
            <person name="Riley R."/>
            <person name="Ohm R."/>
            <person name="Sun H."/>
            <person name="Tunlid A."/>
            <person name="Henrissat B."/>
            <person name="Grigoriev I.V."/>
            <person name="Hibbett D.S."/>
            <person name="Martin F."/>
        </authorList>
    </citation>
    <scope>NUCLEOTIDE SEQUENCE [LARGE SCALE GENOMIC DNA]</scope>
    <source>
        <strain evidence="5">MUT 4182</strain>
    </source>
</reference>
<dbReference type="PROSITE" id="PS50082">
    <property type="entry name" value="WD_REPEATS_2"/>
    <property type="match status" value="1"/>
</dbReference>
<dbReference type="Gene3D" id="2.130.10.10">
    <property type="entry name" value="YVTN repeat-like/Quinoprotein amine dehydrogenase"/>
    <property type="match status" value="1"/>
</dbReference>
<organism evidence="4 5">
    <name type="scientific">Tulasnella calospora MUT 4182</name>
    <dbReference type="NCBI Taxonomy" id="1051891"/>
    <lineage>
        <taxon>Eukaryota</taxon>
        <taxon>Fungi</taxon>
        <taxon>Dikarya</taxon>
        <taxon>Basidiomycota</taxon>
        <taxon>Agaricomycotina</taxon>
        <taxon>Agaricomycetes</taxon>
        <taxon>Cantharellales</taxon>
        <taxon>Tulasnellaceae</taxon>
        <taxon>Tulasnella</taxon>
    </lineage>
</organism>
<keyword evidence="1 3" id="KW-0853">WD repeat</keyword>
<dbReference type="PROSITE" id="PS50294">
    <property type="entry name" value="WD_REPEATS_REGION"/>
    <property type="match status" value="1"/>
</dbReference>
<evidence type="ECO:0000256" key="3">
    <source>
        <dbReference type="PROSITE-ProRule" id="PRU00221"/>
    </source>
</evidence>
<evidence type="ECO:0000313" key="5">
    <source>
        <dbReference type="Proteomes" id="UP000054248"/>
    </source>
</evidence>
<sequence>VRCITYSSDGSLIGAGTEGGEVCVFNSSTGAEIVTFKESADKVNSVAFAPDGGRIAAASRNKAMVWDVTTGACLATFEGHTGEINTIAFASDGIKAITGSWDCTLGVWDSRNGHL</sequence>
<feature type="repeat" description="WD" evidence="3">
    <location>
        <begin position="77"/>
        <end position="115"/>
    </location>
</feature>
<evidence type="ECO:0000256" key="1">
    <source>
        <dbReference type="ARBA" id="ARBA00022574"/>
    </source>
</evidence>
<dbReference type="SMART" id="SM00320">
    <property type="entry name" value="WD40"/>
    <property type="match status" value="2"/>
</dbReference>
<name>A0A0C3QRN8_9AGAM</name>
<protein>
    <submittedName>
        <fullName evidence="4">Uncharacterized protein</fullName>
    </submittedName>
</protein>
<proteinExistence type="predicted"/>
<dbReference type="InterPro" id="IPR036322">
    <property type="entry name" value="WD40_repeat_dom_sf"/>
</dbReference>
<dbReference type="OrthoDB" id="6262491at2759"/>
<accession>A0A0C3QRN8</accession>
<dbReference type="PANTHER" id="PTHR19848">
    <property type="entry name" value="WD40 REPEAT PROTEIN"/>
    <property type="match status" value="1"/>
</dbReference>
<evidence type="ECO:0000256" key="2">
    <source>
        <dbReference type="ARBA" id="ARBA00022737"/>
    </source>
</evidence>
<feature type="non-terminal residue" evidence="4">
    <location>
        <position position="115"/>
    </location>
</feature>
<keyword evidence="2" id="KW-0677">Repeat</keyword>
<dbReference type="STRING" id="1051891.A0A0C3QRN8"/>
<dbReference type="SUPFAM" id="SSF50978">
    <property type="entry name" value="WD40 repeat-like"/>
    <property type="match status" value="1"/>
</dbReference>
<keyword evidence="5" id="KW-1185">Reference proteome</keyword>
<dbReference type="Proteomes" id="UP000054248">
    <property type="component" value="Unassembled WGS sequence"/>
</dbReference>
<dbReference type="PROSITE" id="PS00678">
    <property type="entry name" value="WD_REPEATS_1"/>
    <property type="match status" value="1"/>
</dbReference>
<gene>
    <name evidence="4" type="ORF">M407DRAFT_60128</name>
</gene>
<dbReference type="PANTHER" id="PTHR19848:SF8">
    <property type="entry name" value="F-BOX AND WD REPEAT DOMAIN CONTAINING 7"/>
    <property type="match status" value="1"/>
</dbReference>
<reference evidence="4 5" key="1">
    <citation type="submission" date="2014-04" db="EMBL/GenBank/DDBJ databases">
        <authorList>
            <consortium name="DOE Joint Genome Institute"/>
            <person name="Kuo A."/>
            <person name="Girlanda M."/>
            <person name="Perotto S."/>
            <person name="Kohler A."/>
            <person name="Nagy L.G."/>
            <person name="Floudas D."/>
            <person name="Copeland A."/>
            <person name="Barry K.W."/>
            <person name="Cichocki N."/>
            <person name="Veneault-Fourrey C."/>
            <person name="LaButti K."/>
            <person name="Lindquist E.A."/>
            <person name="Lipzen A."/>
            <person name="Lundell T."/>
            <person name="Morin E."/>
            <person name="Murat C."/>
            <person name="Sun H."/>
            <person name="Tunlid A."/>
            <person name="Henrissat B."/>
            <person name="Grigoriev I.V."/>
            <person name="Hibbett D.S."/>
            <person name="Martin F."/>
            <person name="Nordberg H.P."/>
            <person name="Cantor M.N."/>
            <person name="Hua S.X."/>
        </authorList>
    </citation>
    <scope>NUCLEOTIDE SEQUENCE [LARGE SCALE GENOMIC DNA]</scope>
    <source>
        <strain evidence="4 5">MUT 4182</strain>
    </source>
</reference>
<evidence type="ECO:0000313" key="4">
    <source>
        <dbReference type="EMBL" id="KIO31421.1"/>
    </source>
</evidence>
<dbReference type="HOGENOM" id="CLU_000288_57_30_1"/>
<dbReference type="EMBL" id="KN822963">
    <property type="protein sequence ID" value="KIO31421.1"/>
    <property type="molecule type" value="Genomic_DNA"/>
</dbReference>
<dbReference type="InterPro" id="IPR001680">
    <property type="entry name" value="WD40_rpt"/>
</dbReference>
<dbReference type="Pfam" id="PF00400">
    <property type="entry name" value="WD40"/>
    <property type="match status" value="2"/>
</dbReference>
<dbReference type="InterPro" id="IPR015943">
    <property type="entry name" value="WD40/YVTN_repeat-like_dom_sf"/>
</dbReference>
<feature type="non-terminal residue" evidence="4">
    <location>
        <position position="1"/>
    </location>
</feature>
<dbReference type="AlphaFoldDB" id="A0A0C3QRN8"/>
<dbReference type="InterPro" id="IPR019775">
    <property type="entry name" value="WD40_repeat_CS"/>
</dbReference>